<keyword evidence="2" id="KW-1185">Reference proteome</keyword>
<gene>
    <name evidence="1" type="ORF">B0J12DRAFT_153430</name>
</gene>
<comment type="caution">
    <text evidence="1">The sequence shown here is derived from an EMBL/GenBank/DDBJ whole genome shotgun (WGS) entry which is preliminary data.</text>
</comment>
<protein>
    <submittedName>
        <fullName evidence="1">Uncharacterized protein</fullName>
    </submittedName>
</protein>
<dbReference type="Proteomes" id="UP000774617">
    <property type="component" value="Unassembled WGS sequence"/>
</dbReference>
<proteinExistence type="predicted"/>
<dbReference type="EMBL" id="JAGTJR010000019">
    <property type="protein sequence ID" value="KAH7045234.1"/>
    <property type="molecule type" value="Genomic_DNA"/>
</dbReference>
<evidence type="ECO:0000313" key="2">
    <source>
        <dbReference type="Proteomes" id="UP000774617"/>
    </source>
</evidence>
<accession>A0ABQ8G5L4</accession>
<sequence>MRPEWQQILKSGDTLSSHLNRWVRRDCCSRKRVLFDYKGFYVVGLNVMWGFVTCCCHPKCPLKNPRVHHRTISWEVYARRFTTKNSVIPCRSGSGCPGGSLKSNLVHSAVDEWLQFLPAVEVYLKPRFIVRSSDDWWSFLDCFRDEWGPTHSAPLSMAGMMSCETKLCHSCPPNAL</sequence>
<name>A0ABQ8G5L4_9PEZI</name>
<reference evidence="1 2" key="1">
    <citation type="journal article" date="2021" name="Nat. Commun.">
        <title>Genetic determinants of endophytism in the Arabidopsis root mycobiome.</title>
        <authorList>
            <person name="Mesny F."/>
            <person name="Miyauchi S."/>
            <person name="Thiergart T."/>
            <person name="Pickel B."/>
            <person name="Atanasova L."/>
            <person name="Karlsson M."/>
            <person name="Huettel B."/>
            <person name="Barry K.W."/>
            <person name="Haridas S."/>
            <person name="Chen C."/>
            <person name="Bauer D."/>
            <person name="Andreopoulos W."/>
            <person name="Pangilinan J."/>
            <person name="LaButti K."/>
            <person name="Riley R."/>
            <person name="Lipzen A."/>
            <person name="Clum A."/>
            <person name="Drula E."/>
            <person name="Henrissat B."/>
            <person name="Kohler A."/>
            <person name="Grigoriev I.V."/>
            <person name="Martin F.M."/>
            <person name="Hacquard S."/>
        </authorList>
    </citation>
    <scope>NUCLEOTIDE SEQUENCE [LARGE SCALE GENOMIC DNA]</scope>
    <source>
        <strain evidence="1 2">MPI-SDFR-AT-0080</strain>
    </source>
</reference>
<organism evidence="1 2">
    <name type="scientific">Macrophomina phaseolina</name>
    <dbReference type="NCBI Taxonomy" id="35725"/>
    <lineage>
        <taxon>Eukaryota</taxon>
        <taxon>Fungi</taxon>
        <taxon>Dikarya</taxon>
        <taxon>Ascomycota</taxon>
        <taxon>Pezizomycotina</taxon>
        <taxon>Dothideomycetes</taxon>
        <taxon>Dothideomycetes incertae sedis</taxon>
        <taxon>Botryosphaeriales</taxon>
        <taxon>Botryosphaeriaceae</taxon>
        <taxon>Macrophomina</taxon>
    </lineage>
</organism>
<evidence type="ECO:0000313" key="1">
    <source>
        <dbReference type="EMBL" id="KAH7045234.1"/>
    </source>
</evidence>